<keyword evidence="3" id="KW-1185">Reference proteome</keyword>
<dbReference type="Proteomes" id="UP000215902">
    <property type="component" value="Unassembled WGS sequence"/>
</dbReference>
<organism evidence="2 3">
    <name type="scientific">Macrostomum lignano</name>
    <dbReference type="NCBI Taxonomy" id="282301"/>
    <lineage>
        <taxon>Eukaryota</taxon>
        <taxon>Metazoa</taxon>
        <taxon>Spiralia</taxon>
        <taxon>Lophotrochozoa</taxon>
        <taxon>Platyhelminthes</taxon>
        <taxon>Rhabditophora</taxon>
        <taxon>Macrostomorpha</taxon>
        <taxon>Macrostomida</taxon>
        <taxon>Macrostomidae</taxon>
        <taxon>Macrostomum</taxon>
    </lineage>
</organism>
<evidence type="ECO:0000313" key="3">
    <source>
        <dbReference type="Proteomes" id="UP000215902"/>
    </source>
</evidence>
<feature type="region of interest" description="Disordered" evidence="1">
    <location>
        <begin position="22"/>
        <end position="63"/>
    </location>
</feature>
<accession>A0A267DYQ5</accession>
<reference evidence="2 3" key="1">
    <citation type="submission" date="2017-06" db="EMBL/GenBank/DDBJ databases">
        <title>A platform for efficient transgenesis in Macrostomum lignano, a flatworm model organism for stem cell research.</title>
        <authorList>
            <person name="Berezikov E."/>
        </authorList>
    </citation>
    <scope>NUCLEOTIDE SEQUENCE [LARGE SCALE GENOMIC DNA]</scope>
    <source>
        <strain evidence="2">DV1</strain>
        <tissue evidence="2">Whole organism</tissue>
    </source>
</reference>
<evidence type="ECO:0000256" key="1">
    <source>
        <dbReference type="SAM" id="MobiDB-lite"/>
    </source>
</evidence>
<dbReference type="AlphaFoldDB" id="A0A267DYQ5"/>
<name>A0A267DYQ5_9PLAT</name>
<protein>
    <submittedName>
        <fullName evidence="2">Uncharacterized protein</fullName>
    </submittedName>
</protein>
<evidence type="ECO:0000313" key="2">
    <source>
        <dbReference type="EMBL" id="PAA53747.1"/>
    </source>
</evidence>
<proteinExistence type="predicted"/>
<gene>
    <name evidence="2" type="ORF">BOX15_Mlig004026g2</name>
</gene>
<feature type="non-terminal residue" evidence="2">
    <location>
        <position position="1"/>
    </location>
</feature>
<feature type="compositionally biased region" description="Polar residues" evidence="1">
    <location>
        <begin position="32"/>
        <end position="63"/>
    </location>
</feature>
<dbReference type="EMBL" id="NIVC01003031">
    <property type="protein sequence ID" value="PAA53747.1"/>
    <property type="molecule type" value="Genomic_DNA"/>
</dbReference>
<sequence length="63" mass="6754">ASLVSPTPSAERRAYLVGPVRSWQPTALADCNGSTAPPQPRSTAVQQPQQYPQHESAQSARPQ</sequence>
<comment type="caution">
    <text evidence="2">The sequence shown here is derived from an EMBL/GenBank/DDBJ whole genome shotgun (WGS) entry which is preliminary data.</text>
</comment>